<gene>
    <name evidence="1" type="ORF">JCM6294_430</name>
</gene>
<proteinExistence type="predicted"/>
<protein>
    <submittedName>
        <fullName evidence="1">Uncharacterized protein</fullName>
    </submittedName>
</protein>
<sequence length="64" mass="7139">MEDLFRTEVNPPFQAAGLILQYIKPHAVANTTDVASMLHFNLQYIKLHVGANTTGMAVMLRLIL</sequence>
<comment type="caution">
    <text evidence="1">The sequence shown here is derived from an EMBL/GenBank/DDBJ whole genome shotgun (WGS) entry which is preliminary data.</text>
</comment>
<dbReference type="Proteomes" id="UP000018842">
    <property type="component" value="Unassembled WGS sequence"/>
</dbReference>
<evidence type="ECO:0000313" key="2">
    <source>
        <dbReference type="Proteomes" id="UP000018842"/>
    </source>
</evidence>
<dbReference type="AlphaFoldDB" id="W4PE39"/>
<accession>W4PE39</accession>
<organism evidence="1 2">
    <name type="scientific">Bacteroides pyogenes DSM 20611 = JCM 6294</name>
    <dbReference type="NCBI Taxonomy" id="1121100"/>
    <lineage>
        <taxon>Bacteria</taxon>
        <taxon>Pseudomonadati</taxon>
        <taxon>Bacteroidota</taxon>
        <taxon>Bacteroidia</taxon>
        <taxon>Bacteroidales</taxon>
        <taxon>Bacteroidaceae</taxon>
        <taxon>Bacteroides</taxon>
    </lineage>
</organism>
<dbReference type="EMBL" id="BAIR01000002">
    <property type="protein sequence ID" value="GAE17658.1"/>
    <property type="molecule type" value="Genomic_DNA"/>
</dbReference>
<reference evidence="2" key="1">
    <citation type="journal article" date="2014" name="Genome">
        <title>Draft Genome Sequences of Three Strains of Bacteroides pyogenes Isolated from a Cat and Swine.</title>
        <authorList>
            <person name="Sakamoto M."/>
            <person name="Oshima K."/>
            <person name="Suda W."/>
            <person name="Kitamura K."/>
            <person name="Iida T."/>
            <person name="Hattori M."/>
            <person name="Ohkuma M."/>
        </authorList>
    </citation>
    <scope>NUCLEOTIDE SEQUENCE [LARGE SCALE GENOMIC DNA]</scope>
    <source>
        <strain evidence="2">JCM 6294</strain>
    </source>
</reference>
<evidence type="ECO:0000313" key="1">
    <source>
        <dbReference type="EMBL" id="GAE17658.1"/>
    </source>
</evidence>
<name>W4PE39_9BACE</name>